<evidence type="ECO:0000256" key="7">
    <source>
        <dbReference type="SAM" id="MobiDB-lite"/>
    </source>
</evidence>
<dbReference type="PROSITE" id="PS00280">
    <property type="entry name" value="BPTI_KUNITZ_1"/>
    <property type="match status" value="1"/>
</dbReference>
<keyword evidence="6" id="KW-1015">Disulfide bond</keyword>
<dbReference type="AlphaFoldDB" id="A0A224YRU2"/>
<evidence type="ECO:0000256" key="3">
    <source>
        <dbReference type="ARBA" id="ARBA00022690"/>
    </source>
</evidence>
<feature type="domain" description="BPTI/Kunitz inhibitor" evidence="9">
    <location>
        <begin position="78"/>
        <end position="128"/>
    </location>
</feature>
<dbReference type="InterPro" id="IPR050098">
    <property type="entry name" value="TFPI/VKTCI-like"/>
</dbReference>
<reference evidence="10" key="1">
    <citation type="journal article" date="2017" name="Parasit. Vectors">
        <title>Sialotranscriptomics of Rhipicephalus zambeziensis reveals intricate expression profiles of secretory proteins and suggests tight temporal transcriptional regulation during blood-feeding.</title>
        <authorList>
            <person name="de Castro M.H."/>
            <person name="de Klerk D."/>
            <person name="Pienaar R."/>
            <person name="Rees D.J.G."/>
            <person name="Mans B.J."/>
        </authorList>
    </citation>
    <scope>NUCLEOTIDE SEQUENCE</scope>
    <source>
        <tissue evidence="10">Salivary glands</tissue>
    </source>
</reference>
<dbReference type="FunFam" id="4.10.410.10:FF:000020">
    <property type="entry name" value="Collagen, type VI, alpha 3"/>
    <property type="match status" value="1"/>
</dbReference>
<organism evidence="10">
    <name type="scientific">Rhipicephalus zambeziensis</name>
    <dbReference type="NCBI Taxonomy" id="60191"/>
    <lineage>
        <taxon>Eukaryota</taxon>
        <taxon>Metazoa</taxon>
        <taxon>Ecdysozoa</taxon>
        <taxon>Arthropoda</taxon>
        <taxon>Chelicerata</taxon>
        <taxon>Arachnida</taxon>
        <taxon>Acari</taxon>
        <taxon>Parasitiformes</taxon>
        <taxon>Ixodida</taxon>
        <taxon>Ixodoidea</taxon>
        <taxon>Ixodidae</taxon>
        <taxon>Rhipicephalinae</taxon>
        <taxon>Rhipicephalus</taxon>
        <taxon>Rhipicephalus</taxon>
    </lineage>
</organism>
<dbReference type="Pfam" id="PF00014">
    <property type="entry name" value="Kunitz_BPTI"/>
    <property type="match status" value="2"/>
</dbReference>
<keyword evidence="4" id="KW-0677">Repeat</keyword>
<feature type="region of interest" description="Disordered" evidence="7">
    <location>
        <begin position="199"/>
        <end position="230"/>
    </location>
</feature>
<evidence type="ECO:0000256" key="4">
    <source>
        <dbReference type="ARBA" id="ARBA00022737"/>
    </source>
</evidence>
<dbReference type="InterPro" id="IPR002223">
    <property type="entry name" value="Kunitz_BPTI"/>
</dbReference>
<accession>A0A224YRU2</accession>
<dbReference type="PANTHER" id="PTHR10083">
    <property type="entry name" value="KUNITZ-TYPE PROTEASE INHIBITOR-RELATED"/>
    <property type="match status" value="1"/>
</dbReference>
<name>A0A224YRU2_9ACAR</name>
<protein>
    <submittedName>
        <fullName evidence="10">Tissue factor pathway inhibitor</fullName>
    </submittedName>
</protein>
<dbReference type="CDD" id="cd22638">
    <property type="entry name" value="Kunitz_amblin-like"/>
    <property type="match status" value="1"/>
</dbReference>
<feature type="compositionally biased region" description="Polar residues" evidence="7">
    <location>
        <begin position="213"/>
        <end position="224"/>
    </location>
</feature>
<dbReference type="GO" id="GO:0004867">
    <property type="term" value="F:serine-type endopeptidase inhibitor activity"/>
    <property type="evidence" value="ECO:0007669"/>
    <property type="project" value="UniProtKB-KW"/>
</dbReference>
<dbReference type="PRINTS" id="PR00759">
    <property type="entry name" value="BASICPTASE"/>
</dbReference>
<keyword evidence="5" id="KW-0722">Serine protease inhibitor</keyword>
<sequence>MGLLFRCHALAMCIAIVSGFNGNDIPSENGESGLSTNHGGNIGSNIGNEISNGSLRFLPGKIPGYGNSAASGAIPPKCMKPPKKGMCKAFMLMWFFDYEHKYCKMFVYGGCGGNANQFASEKKCQHECLPRKREKLVCSLAPKITKSKCYFRRRWVFDEQKGTCYQLAAHKCSRNANGFKRCQECMERCSILNKEAVCSSARGPNSAPREQEQGNTTRTANSPKPGNRAE</sequence>
<dbReference type="EMBL" id="GFPF01005406">
    <property type="protein sequence ID" value="MAA16552.1"/>
    <property type="molecule type" value="Transcribed_RNA"/>
</dbReference>
<keyword evidence="2" id="KW-0964">Secreted</keyword>
<evidence type="ECO:0000256" key="5">
    <source>
        <dbReference type="ARBA" id="ARBA00022900"/>
    </source>
</evidence>
<feature type="chain" id="PRO_5013030793" evidence="8">
    <location>
        <begin position="20"/>
        <end position="230"/>
    </location>
</feature>
<evidence type="ECO:0000259" key="9">
    <source>
        <dbReference type="PROSITE" id="PS50279"/>
    </source>
</evidence>
<evidence type="ECO:0000313" key="10">
    <source>
        <dbReference type="EMBL" id="MAA16552.1"/>
    </source>
</evidence>
<evidence type="ECO:0000256" key="2">
    <source>
        <dbReference type="ARBA" id="ARBA00022525"/>
    </source>
</evidence>
<proteinExistence type="predicted"/>
<dbReference type="GO" id="GO:0005615">
    <property type="term" value="C:extracellular space"/>
    <property type="evidence" value="ECO:0007669"/>
    <property type="project" value="TreeGrafter"/>
</dbReference>
<feature type="domain" description="BPTI/Kunitz inhibitor" evidence="9">
    <location>
        <begin position="138"/>
        <end position="189"/>
    </location>
</feature>
<dbReference type="SUPFAM" id="SSF57362">
    <property type="entry name" value="BPTI-like"/>
    <property type="match status" value="2"/>
</dbReference>
<keyword evidence="8" id="KW-0732">Signal</keyword>
<evidence type="ECO:0000256" key="8">
    <source>
        <dbReference type="SAM" id="SignalP"/>
    </source>
</evidence>
<comment type="subcellular location">
    <subcellularLocation>
        <location evidence="1">Secreted</location>
    </subcellularLocation>
</comment>
<dbReference type="SMART" id="SM00131">
    <property type="entry name" value="KU"/>
    <property type="match status" value="2"/>
</dbReference>
<dbReference type="PANTHER" id="PTHR10083:SF328">
    <property type="entry name" value="TISSUE FACTOR PATHWAY INHIBITOR"/>
    <property type="match status" value="1"/>
</dbReference>
<dbReference type="Gene3D" id="4.10.410.10">
    <property type="entry name" value="Pancreatic trypsin inhibitor Kunitz domain"/>
    <property type="match status" value="2"/>
</dbReference>
<dbReference type="InterPro" id="IPR036880">
    <property type="entry name" value="Kunitz_BPTI_sf"/>
</dbReference>
<dbReference type="PROSITE" id="PS50279">
    <property type="entry name" value="BPTI_KUNITZ_2"/>
    <property type="match status" value="2"/>
</dbReference>
<evidence type="ECO:0000256" key="1">
    <source>
        <dbReference type="ARBA" id="ARBA00004613"/>
    </source>
</evidence>
<dbReference type="InterPro" id="IPR020901">
    <property type="entry name" value="Prtase_inh_Kunz-CS"/>
</dbReference>
<evidence type="ECO:0000256" key="6">
    <source>
        <dbReference type="ARBA" id="ARBA00023157"/>
    </source>
</evidence>
<feature type="signal peptide" evidence="8">
    <location>
        <begin position="1"/>
        <end position="19"/>
    </location>
</feature>
<keyword evidence="3" id="KW-0646">Protease inhibitor</keyword>